<dbReference type="CDD" id="cd07557">
    <property type="entry name" value="trimeric_dUTPase"/>
    <property type="match status" value="1"/>
</dbReference>
<dbReference type="InterPro" id="IPR029054">
    <property type="entry name" value="dUTPase-like"/>
</dbReference>
<dbReference type="GO" id="GO:0000287">
    <property type="term" value="F:magnesium ion binding"/>
    <property type="evidence" value="ECO:0007669"/>
    <property type="project" value="InterPro"/>
</dbReference>
<keyword evidence="3" id="KW-0378">Hydrolase</keyword>
<dbReference type="InterPro" id="IPR033704">
    <property type="entry name" value="dUTPase_trimeric"/>
</dbReference>
<dbReference type="EC" id="3.6.1.23" evidence="2"/>
<protein>
    <recommendedName>
        <fullName evidence="2">dUTP diphosphatase</fullName>
        <ecNumber evidence="2">3.6.1.23</ecNumber>
    </recommendedName>
</protein>
<name>A0A0F9RWN1_9ZZZZ</name>
<proteinExistence type="inferred from homology"/>
<dbReference type="PANTHER" id="PTHR11241:SF0">
    <property type="entry name" value="DEOXYURIDINE 5'-TRIPHOSPHATE NUCLEOTIDOHYDROLASE"/>
    <property type="match status" value="1"/>
</dbReference>
<dbReference type="Gene3D" id="2.70.40.10">
    <property type="match status" value="1"/>
</dbReference>
<dbReference type="Pfam" id="PF00692">
    <property type="entry name" value="dUTPase"/>
    <property type="match status" value="1"/>
</dbReference>
<reference evidence="6" key="1">
    <citation type="journal article" date="2015" name="Nature">
        <title>Complex archaea that bridge the gap between prokaryotes and eukaryotes.</title>
        <authorList>
            <person name="Spang A."/>
            <person name="Saw J.H."/>
            <person name="Jorgensen S.L."/>
            <person name="Zaremba-Niedzwiedzka K."/>
            <person name="Martijn J."/>
            <person name="Lind A.E."/>
            <person name="van Eijk R."/>
            <person name="Schleper C."/>
            <person name="Guy L."/>
            <person name="Ettema T.J."/>
        </authorList>
    </citation>
    <scope>NUCLEOTIDE SEQUENCE</scope>
</reference>
<comment type="caution">
    <text evidence="6">The sequence shown here is derived from an EMBL/GenBank/DDBJ whole genome shotgun (WGS) entry which is preliminary data.</text>
</comment>
<dbReference type="InterPro" id="IPR036157">
    <property type="entry name" value="dUTPase-like_sf"/>
</dbReference>
<keyword evidence="4" id="KW-0546">Nucleotide metabolism</keyword>
<dbReference type="AlphaFoldDB" id="A0A0F9RWN1"/>
<dbReference type="InterPro" id="IPR008181">
    <property type="entry name" value="dUTPase"/>
</dbReference>
<dbReference type="SUPFAM" id="SSF51283">
    <property type="entry name" value="dUTPase-like"/>
    <property type="match status" value="1"/>
</dbReference>
<accession>A0A0F9RWN1</accession>
<evidence type="ECO:0000256" key="1">
    <source>
        <dbReference type="ARBA" id="ARBA00006581"/>
    </source>
</evidence>
<organism evidence="6">
    <name type="scientific">marine sediment metagenome</name>
    <dbReference type="NCBI Taxonomy" id="412755"/>
    <lineage>
        <taxon>unclassified sequences</taxon>
        <taxon>metagenomes</taxon>
        <taxon>ecological metagenomes</taxon>
    </lineage>
</organism>
<evidence type="ECO:0000313" key="6">
    <source>
        <dbReference type="EMBL" id="KKN54347.1"/>
    </source>
</evidence>
<feature type="domain" description="dUTPase-like" evidence="5">
    <location>
        <begin position="26"/>
        <end position="149"/>
    </location>
</feature>
<evidence type="ECO:0000256" key="3">
    <source>
        <dbReference type="ARBA" id="ARBA00022801"/>
    </source>
</evidence>
<evidence type="ECO:0000256" key="2">
    <source>
        <dbReference type="ARBA" id="ARBA00012379"/>
    </source>
</evidence>
<gene>
    <name evidence="6" type="ORF">LCGC14_0593250</name>
</gene>
<dbReference type="GO" id="GO:0046081">
    <property type="term" value="P:dUTP catabolic process"/>
    <property type="evidence" value="ECO:0007669"/>
    <property type="project" value="InterPro"/>
</dbReference>
<comment type="similarity">
    <text evidence="1">Belongs to the dUTPase family.</text>
</comment>
<dbReference type="PANTHER" id="PTHR11241">
    <property type="entry name" value="DEOXYURIDINE 5'-TRIPHOSPHATE NUCLEOTIDOHYDROLASE"/>
    <property type="match status" value="1"/>
</dbReference>
<dbReference type="GO" id="GO:0004170">
    <property type="term" value="F:dUTP diphosphatase activity"/>
    <property type="evidence" value="ECO:0007669"/>
    <property type="project" value="UniProtKB-EC"/>
</dbReference>
<dbReference type="EMBL" id="LAZR01000932">
    <property type="protein sequence ID" value="KKN54347.1"/>
    <property type="molecule type" value="Genomic_DNA"/>
</dbReference>
<evidence type="ECO:0000259" key="5">
    <source>
        <dbReference type="Pfam" id="PF00692"/>
    </source>
</evidence>
<sequence>MSNEEPFGVTVWPYNETIKIAKLHDDAILPSRKHVQDAGLDFFALTSTFVKSNHMRVVRTGITIEIPWTYFGLVKPKSGGDFIIGGGVIDAGYQGEILVKVYNYKETNVIIRAGDPLGQLVLIPIIHPEIKVVDVEDIHVKETDRGETGGIVDNGDEA</sequence>
<dbReference type="GO" id="GO:0006226">
    <property type="term" value="P:dUMP biosynthetic process"/>
    <property type="evidence" value="ECO:0007669"/>
    <property type="project" value="InterPro"/>
</dbReference>
<evidence type="ECO:0000256" key="4">
    <source>
        <dbReference type="ARBA" id="ARBA00023080"/>
    </source>
</evidence>